<dbReference type="PANTHER" id="PTHR34980:SF2">
    <property type="entry name" value="INNER MEMBRANE PROTEIN YHAH-RELATED"/>
    <property type="match status" value="1"/>
</dbReference>
<sequence>MEWYLKALKNYAGFQGRASKKEYWMFTLYEGVIYLVLSVVEEIVGLSYILSAIYFAATFLPSLAVACRRLHDTGRSGWWNLIVLIPIVGIIIFVVQTCQASQETDNQYGPQPVK</sequence>
<name>A0ABV2FBB8_9BACL</name>
<feature type="transmembrane region" description="Helical" evidence="1">
    <location>
        <begin position="46"/>
        <end position="66"/>
    </location>
</feature>
<evidence type="ECO:0000313" key="3">
    <source>
        <dbReference type="Proteomes" id="UP001549098"/>
    </source>
</evidence>
<evidence type="ECO:0000256" key="1">
    <source>
        <dbReference type="SAM" id="Phobius"/>
    </source>
</evidence>
<reference evidence="2 3" key="1">
    <citation type="submission" date="2024-06" db="EMBL/GenBank/DDBJ databases">
        <title>Genomic Encyclopedia of Type Strains, Phase IV (KMG-IV): sequencing the most valuable type-strain genomes for metagenomic binning, comparative biology and taxonomic classification.</title>
        <authorList>
            <person name="Goeker M."/>
        </authorList>
    </citation>
    <scope>NUCLEOTIDE SEQUENCE [LARGE SCALE GENOMIC DNA]</scope>
    <source>
        <strain evidence="2 3">DSM 17253</strain>
    </source>
</reference>
<evidence type="ECO:0000313" key="2">
    <source>
        <dbReference type="EMBL" id="MET3549067.1"/>
    </source>
</evidence>
<keyword evidence="1" id="KW-1133">Transmembrane helix</keyword>
<keyword evidence="3" id="KW-1185">Reference proteome</keyword>
<keyword evidence="1" id="KW-0812">Transmembrane</keyword>
<proteinExistence type="predicted"/>
<gene>
    <name evidence="2" type="ORF">ABID47_005699</name>
</gene>
<dbReference type="Pfam" id="PF05656">
    <property type="entry name" value="DUF805"/>
    <property type="match status" value="1"/>
</dbReference>
<comment type="caution">
    <text evidence="2">The sequence shown here is derived from an EMBL/GenBank/DDBJ whole genome shotgun (WGS) entry which is preliminary data.</text>
</comment>
<accession>A0ABV2FBB8</accession>
<keyword evidence="1" id="KW-0472">Membrane</keyword>
<feature type="transmembrane region" description="Helical" evidence="1">
    <location>
        <begin position="23"/>
        <end position="40"/>
    </location>
</feature>
<dbReference type="EMBL" id="JBEPLV010000007">
    <property type="protein sequence ID" value="MET3549067.1"/>
    <property type="molecule type" value="Genomic_DNA"/>
</dbReference>
<dbReference type="InterPro" id="IPR008523">
    <property type="entry name" value="DUF805"/>
</dbReference>
<protein>
    <submittedName>
        <fullName evidence="2">Uncharacterized membrane protein YhaH (DUF805 family)</fullName>
    </submittedName>
</protein>
<dbReference type="Proteomes" id="UP001549098">
    <property type="component" value="Unassembled WGS sequence"/>
</dbReference>
<feature type="transmembrane region" description="Helical" evidence="1">
    <location>
        <begin position="78"/>
        <end position="95"/>
    </location>
</feature>
<organism evidence="2 3">
    <name type="scientific">Paenibacillus favisporus</name>
    <dbReference type="NCBI Taxonomy" id="221028"/>
    <lineage>
        <taxon>Bacteria</taxon>
        <taxon>Bacillati</taxon>
        <taxon>Bacillota</taxon>
        <taxon>Bacilli</taxon>
        <taxon>Bacillales</taxon>
        <taxon>Paenibacillaceae</taxon>
        <taxon>Paenibacillus</taxon>
    </lineage>
</organism>
<dbReference type="RefSeq" id="WP_354501832.1">
    <property type="nucleotide sequence ID" value="NZ_JBEPLV010000007.1"/>
</dbReference>
<dbReference type="PANTHER" id="PTHR34980">
    <property type="entry name" value="INNER MEMBRANE PROTEIN-RELATED-RELATED"/>
    <property type="match status" value="1"/>
</dbReference>